<sequence>MGKNEGFLKRGRVRKRIVADPGRHTNEKRSICYGYELMKSAHGIFPDVYEGYV</sequence>
<reference evidence="1 2" key="1">
    <citation type="submission" date="2017-11" db="EMBL/GenBank/DDBJ databases">
        <title>Draft Genome Sequence of Sporolactobacillus inulinus NBRC 111894 Isolated from Koso, a Japanese Sugar-Vegetable Fermented Beverage.</title>
        <authorList>
            <person name="Chiou T.Y."/>
            <person name="Oshima K."/>
            <person name="Suda W."/>
            <person name="Hattori M."/>
            <person name="Takahashi T."/>
        </authorList>
    </citation>
    <scope>NUCLEOTIDE SEQUENCE [LARGE SCALE GENOMIC DNA]</scope>
    <source>
        <strain evidence="1 2">NBRC111894</strain>
    </source>
</reference>
<evidence type="ECO:0000313" key="2">
    <source>
        <dbReference type="Proteomes" id="UP000319716"/>
    </source>
</evidence>
<organism evidence="1 2">
    <name type="scientific">Sporolactobacillus inulinus</name>
    <dbReference type="NCBI Taxonomy" id="2078"/>
    <lineage>
        <taxon>Bacteria</taxon>
        <taxon>Bacillati</taxon>
        <taxon>Bacillota</taxon>
        <taxon>Bacilli</taxon>
        <taxon>Bacillales</taxon>
        <taxon>Sporolactobacillaceae</taxon>
        <taxon>Sporolactobacillus</taxon>
    </lineage>
</organism>
<proteinExistence type="predicted"/>
<evidence type="ECO:0000313" key="1">
    <source>
        <dbReference type="EMBL" id="GAY74452.1"/>
    </source>
</evidence>
<dbReference type="Proteomes" id="UP000319716">
    <property type="component" value="Unassembled WGS sequence"/>
</dbReference>
<comment type="caution">
    <text evidence="1">The sequence shown here is derived from an EMBL/GenBank/DDBJ whole genome shotgun (WGS) entry which is preliminary data.</text>
</comment>
<dbReference type="AlphaFoldDB" id="A0A4Y1Z614"/>
<protein>
    <submittedName>
        <fullName evidence="1">Uncharacterized protein</fullName>
    </submittedName>
</protein>
<name>A0A4Y1Z614_9BACL</name>
<accession>A0A4Y1Z614</accession>
<gene>
    <name evidence="1" type="ORF">NBRC111894_6</name>
</gene>
<dbReference type="EMBL" id="BEXB01000001">
    <property type="protein sequence ID" value="GAY74452.1"/>
    <property type="molecule type" value="Genomic_DNA"/>
</dbReference>